<dbReference type="EMBL" id="CDSF01000101">
    <property type="protein sequence ID" value="CEP00346.1"/>
    <property type="molecule type" value="Genomic_DNA"/>
</dbReference>
<organism evidence="3 5">
    <name type="scientific">Plasmodiophora brassicae</name>
    <name type="common">Clubroot disease agent</name>
    <dbReference type="NCBI Taxonomy" id="37360"/>
    <lineage>
        <taxon>Eukaryota</taxon>
        <taxon>Sar</taxon>
        <taxon>Rhizaria</taxon>
        <taxon>Endomyxa</taxon>
        <taxon>Phytomyxea</taxon>
        <taxon>Plasmodiophorida</taxon>
        <taxon>Plasmodiophoridae</taxon>
        <taxon>Plasmodiophora</taxon>
    </lineage>
</organism>
<gene>
    <name evidence="3" type="ORF">PBRA_001401</name>
    <name evidence="4" type="ORF">PLBR_LOCUS1359</name>
</gene>
<dbReference type="InterPro" id="IPR007955">
    <property type="entry name" value="Bystin"/>
</dbReference>
<dbReference type="Proteomes" id="UP000290189">
    <property type="component" value="Unassembled WGS sequence"/>
</dbReference>
<reference evidence="3 5" key="1">
    <citation type="submission" date="2015-02" db="EMBL/GenBank/DDBJ databases">
        <authorList>
            <person name="Chooi Y.-H."/>
        </authorList>
    </citation>
    <scope>NUCLEOTIDE SEQUENCE [LARGE SCALE GENOMIC DNA]</scope>
    <source>
        <strain evidence="3">E3</strain>
    </source>
</reference>
<evidence type="ECO:0000256" key="2">
    <source>
        <dbReference type="SAM" id="MobiDB-lite"/>
    </source>
</evidence>
<dbReference type="STRING" id="37360.A0A0G4IZ65"/>
<dbReference type="GO" id="GO:0005730">
    <property type="term" value="C:nucleolus"/>
    <property type="evidence" value="ECO:0007669"/>
    <property type="project" value="TreeGrafter"/>
</dbReference>
<dbReference type="AlphaFoldDB" id="A0A0G4IZ65"/>
<dbReference type="PANTHER" id="PTHR12821">
    <property type="entry name" value="BYSTIN"/>
    <property type="match status" value="1"/>
</dbReference>
<feature type="region of interest" description="Disordered" evidence="2">
    <location>
        <begin position="1"/>
        <end position="42"/>
    </location>
</feature>
<keyword evidence="5" id="KW-1185">Reference proteome</keyword>
<comment type="similarity">
    <text evidence="1">Belongs to the bystin family.</text>
</comment>
<dbReference type="GO" id="GO:0030688">
    <property type="term" value="C:preribosome, small subunit precursor"/>
    <property type="evidence" value="ECO:0007669"/>
    <property type="project" value="TreeGrafter"/>
</dbReference>
<dbReference type="GO" id="GO:0030515">
    <property type="term" value="F:snoRNA binding"/>
    <property type="evidence" value="ECO:0007669"/>
    <property type="project" value="TreeGrafter"/>
</dbReference>
<evidence type="ECO:0000313" key="4">
    <source>
        <dbReference type="EMBL" id="SPQ94144.1"/>
    </source>
</evidence>
<dbReference type="GO" id="GO:0005737">
    <property type="term" value="C:cytoplasm"/>
    <property type="evidence" value="ECO:0007669"/>
    <property type="project" value="TreeGrafter"/>
</dbReference>
<dbReference type="EMBL" id="OVEO01000002">
    <property type="protein sequence ID" value="SPQ94144.1"/>
    <property type="molecule type" value="Genomic_DNA"/>
</dbReference>
<evidence type="ECO:0000313" key="3">
    <source>
        <dbReference type="EMBL" id="CEP00346.1"/>
    </source>
</evidence>
<reference evidence="4 6" key="2">
    <citation type="submission" date="2018-03" db="EMBL/GenBank/DDBJ databases">
        <authorList>
            <person name="Fogelqvist J."/>
        </authorList>
    </citation>
    <scope>NUCLEOTIDE SEQUENCE [LARGE SCALE GENOMIC DNA]</scope>
</reference>
<name>A0A0G4IZ65_PLABS</name>
<evidence type="ECO:0008006" key="7">
    <source>
        <dbReference type="Google" id="ProtNLM"/>
    </source>
</evidence>
<dbReference type="PANTHER" id="PTHR12821:SF0">
    <property type="entry name" value="BYSTIN"/>
    <property type="match status" value="1"/>
</dbReference>
<dbReference type="Proteomes" id="UP000039324">
    <property type="component" value="Unassembled WGS sequence"/>
</dbReference>
<evidence type="ECO:0000313" key="5">
    <source>
        <dbReference type="Proteomes" id="UP000039324"/>
    </source>
</evidence>
<geneLocation type="mitochondrion" evidence="4"/>
<proteinExistence type="inferred from homology"/>
<dbReference type="OrthoDB" id="2192561at2759"/>
<evidence type="ECO:0000256" key="1">
    <source>
        <dbReference type="ARBA" id="ARBA00007114"/>
    </source>
</evidence>
<accession>A0A0G4IZ65</accession>
<keyword evidence="4" id="KW-0496">Mitochondrion</keyword>
<dbReference type="Pfam" id="PF05291">
    <property type="entry name" value="Bystin"/>
    <property type="match status" value="1"/>
</dbReference>
<feature type="compositionally biased region" description="Basic and acidic residues" evidence="2">
    <location>
        <begin position="25"/>
        <end position="34"/>
    </location>
</feature>
<dbReference type="GO" id="GO:0006364">
    <property type="term" value="P:rRNA processing"/>
    <property type="evidence" value="ECO:0007669"/>
    <property type="project" value="TreeGrafter"/>
</dbReference>
<sequence length="438" mass="49809">MGKASRQPRKTGVTDKAWRAPLAKQIHDSEEHRHGNLSVKSAVSDEQKLNAISDDDLEMEMVPPDITAKIIKNARIQQQDEMGVDEMEAPPAPFKFDDSMFDVEEFEDDNLSDDGEHEDVTVELSPEDDAMLSMYMPSVAPVRRTIADLIMEKIAEKEARESMQCQPTIPDKVVQVYRQVGTLLSRYRSGKLPKAIKVVPSLRNWEEILQLTAPDSWTAAALAAITRLFASNFNSRMAQRFYNLVLLPRIRTDIETHKKLNFHLYMALRKAIFKPAAFFKGILLPLAADNCTAREAIIMSSILAKISIPMMHSGAALLKLADMPYTGPRSVFIKTLLNKKYSFPYQVIAGMVKYFDSFVNDERELPVIWHQTLLIFAQRYKHVVSPEHKERLKRVLRAHEHHQITNEIRRELFFAESGSACQPVLDARAMASALNFNN</sequence>
<protein>
    <recommendedName>
        <fullName evidence="7">Bystin</fullName>
    </recommendedName>
</protein>
<evidence type="ECO:0000313" key="6">
    <source>
        <dbReference type="Proteomes" id="UP000290189"/>
    </source>
</evidence>
<dbReference type="OMA" id="TKLPVIW"/>